<protein>
    <recommendedName>
        <fullName evidence="3">Phosphatase</fullName>
    </recommendedName>
</protein>
<dbReference type="SUPFAM" id="SSF56784">
    <property type="entry name" value="HAD-like"/>
    <property type="match status" value="1"/>
</dbReference>
<dbReference type="NCBIfam" id="TIGR01549">
    <property type="entry name" value="HAD-SF-IA-v1"/>
    <property type="match status" value="1"/>
</dbReference>
<evidence type="ECO:0000313" key="2">
    <source>
        <dbReference type="Proteomes" id="UP000051015"/>
    </source>
</evidence>
<dbReference type="GO" id="GO:0008967">
    <property type="term" value="F:phosphoglycolate phosphatase activity"/>
    <property type="evidence" value="ECO:0007669"/>
    <property type="project" value="TreeGrafter"/>
</dbReference>
<evidence type="ECO:0000313" key="1">
    <source>
        <dbReference type="EMBL" id="KRM95176.1"/>
    </source>
</evidence>
<dbReference type="GO" id="GO:0006281">
    <property type="term" value="P:DNA repair"/>
    <property type="evidence" value="ECO:0007669"/>
    <property type="project" value="TreeGrafter"/>
</dbReference>
<evidence type="ECO:0008006" key="3">
    <source>
        <dbReference type="Google" id="ProtNLM"/>
    </source>
</evidence>
<dbReference type="AlphaFoldDB" id="A0A0R2CTU5"/>
<dbReference type="PANTHER" id="PTHR43434:SF26">
    <property type="entry name" value="PYROPHOSPHATASE PPAX"/>
    <property type="match status" value="1"/>
</dbReference>
<keyword evidence="2" id="KW-1185">Reference proteome</keyword>
<sequence length="212" mass="23920">MRNFIFDFDGTLANSGKTAVYATQTAFKDLSLPVPPAADIEYYMGIPIEISFKKMANKKVTDNQLVELIDSFRTHYKALESKNLALFPKIDYVLQELFSENKKMFVLSSKHSLALNRNLRQLNILQYFQIVCGSDQVKKYKPAPDGIQHLLEIGNLKKSETIMIGDAIYDLQMGKAADVSTCAVTWGTHATSLLEKEEPDYLIDKTVDLLTI</sequence>
<dbReference type="InterPro" id="IPR023198">
    <property type="entry name" value="PGP-like_dom2"/>
</dbReference>
<dbReference type="STRING" id="1423725.FC19_GL002271"/>
<name>A0A0R2CTU5_9LACO</name>
<organism evidence="1 2">
    <name type="scientific">Liquorilactobacillus aquaticus DSM 21051</name>
    <dbReference type="NCBI Taxonomy" id="1423725"/>
    <lineage>
        <taxon>Bacteria</taxon>
        <taxon>Bacillati</taxon>
        <taxon>Bacillota</taxon>
        <taxon>Bacilli</taxon>
        <taxon>Lactobacillales</taxon>
        <taxon>Lactobacillaceae</taxon>
        <taxon>Liquorilactobacillus</taxon>
    </lineage>
</organism>
<comment type="caution">
    <text evidence="1">The sequence shown here is derived from an EMBL/GenBank/DDBJ whole genome shotgun (WGS) entry which is preliminary data.</text>
</comment>
<dbReference type="SFLD" id="SFLDG01129">
    <property type="entry name" value="C1.5:_HAD__Beta-PGM__Phosphata"/>
    <property type="match status" value="1"/>
</dbReference>
<dbReference type="RefSeq" id="WP_057876874.1">
    <property type="nucleotide sequence ID" value="NZ_AYZD01000033.1"/>
</dbReference>
<gene>
    <name evidence="1" type="ORF">FC19_GL002271</name>
</gene>
<dbReference type="PATRIC" id="fig|1423725.3.peg.2338"/>
<dbReference type="SFLD" id="SFLDG01135">
    <property type="entry name" value="C1.5.6:_HAD__Beta-PGM__Phospha"/>
    <property type="match status" value="1"/>
</dbReference>
<dbReference type="SFLD" id="SFLDS00003">
    <property type="entry name" value="Haloacid_Dehalogenase"/>
    <property type="match status" value="1"/>
</dbReference>
<dbReference type="InterPro" id="IPR036412">
    <property type="entry name" value="HAD-like_sf"/>
</dbReference>
<dbReference type="PANTHER" id="PTHR43434">
    <property type="entry name" value="PHOSPHOGLYCOLATE PHOSPHATASE"/>
    <property type="match status" value="1"/>
</dbReference>
<proteinExistence type="predicted"/>
<accession>A0A0R2CTU5</accession>
<dbReference type="InterPro" id="IPR006439">
    <property type="entry name" value="HAD-SF_hydro_IA"/>
</dbReference>
<dbReference type="EMBL" id="AYZD01000033">
    <property type="protein sequence ID" value="KRM95176.1"/>
    <property type="molecule type" value="Genomic_DNA"/>
</dbReference>
<dbReference type="Gene3D" id="1.10.150.240">
    <property type="entry name" value="Putative phosphatase, domain 2"/>
    <property type="match status" value="1"/>
</dbReference>
<dbReference type="Pfam" id="PF13419">
    <property type="entry name" value="HAD_2"/>
    <property type="match status" value="1"/>
</dbReference>
<dbReference type="InterPro" id="IPR050155">
    <property type="entry name" value="HAD-like_hydrolase_sf"/>
</dbReference>
<dbReference type="InterPro" id="IPR041492">
    <property type="entry name" value="HAD_2"/>
</dbReference>
<reference evidence="1 2" key="1">
    <citation type="journal article" date="2015" name="Genome Announc.">
        <title>Expanding the biotechnology potential of lactobacilli through comparative genomics of 213 strains and associated genera.</title>
        <authorList>
            <person name="Sun Z."/>
            <person name="Harris H.M."/>
            <person name="McCann A."/>
            <person name="Guo C."/>
            <person name="Argimon S."/>
            <person name="Zhang W."/>
            <person name="Yang X."/>
            <person name="Jeffery I.B."/>
            <person name="Cooney J.C."/>
            <person name="Kagawa T.F."/>
            <person name="Liu W."/>
            <person name="Song Y."/>
            <person name="Salvetti E."/>
            <person name="Wrobel A."/>
            <person name="Rasinkangas P."/>
            <person name="Parkhill J."/>
            <person name="Rea M.C."/>
            <person name="O'Sullivan O."/>
            <person name="Ritari J."/>
            <person name="Douillard F.P."/>
            <person name="Paul Ross R."/>
            <person name="Yang R."/>
            <person name="Briner A.E."/>
            <person name="Felis G.E."/>
            <person name="de Vos W.M."/>
            <person name="Barrangou R."/>
            <person name="Klaenhammer T.R."/>
            <person name="Caufield P.W."/>
            <person name="Cui Y."/>
            <person name="Zhang H."/>
            <person name="O'Toole P.W."/>
        </authorList>
    </citation>
    <scope>NUCLEOTIDE SEQUENCE [LARGE SCALE GENOMIC DNA]</scope>
    <source>
        <strain evidence="1 2">DSM 21051</strain>
    </source>
</reference>
<dbReference type="Proteomes" id="UP000051015">
    <property type="component" value="Unassembled WGS sequence"/>
</dbReference>
<dbReference type="GO" id="GO:0005829">
    <property type="term" value="C:cytosol"/>
    <property type="evidence" value="ECO:0007669"/>
    <property type="project" value="TreeGrafter"/>
</dbReference>
<dbReference type="InterPro" id="IPR023214">
    <property type="entry name" value="HAD_sf"/>
</dbReference>
<dbReference type="Gene3D" id="3.40.50.1000">
    <property type="entry name" value="HAD superfamily/HAD-like"/>
    <property type="match status" value="1"/>
</dbReference>
<dbReference type="OrthoDB" id="9792518at2"/>